<evidence type="ECO:0000256" key="1">
    <source>
        <dbReference type="SAM" id="SignalP"/>
    </source>
</evidence>
<organism evidence="2 3">
    <name type="scientific">Oxalobacter formigenes OXCC13</name>
    <dbReference type="NCBI Taxonomy" id="556269"/>
    <lineage>
        <taxon>Bacteria</taxon>
        <taxon>Pseudomonadati</taxon>
        <taxon>Pseudomonadota</taxon>
        <taxon>Betaproteobacteria</taxon>
        <taxon>Burkholderiales</taxon>
        <taxon>Oxalobacteraceae</taxon>
        <taxon>Oxalobacter</taxon>
    </lineage>
</organism>
<dbReference type="EMBL" id="GG658170">
    <property type="protein sequence ID" value="EEO29562.1"/>
    <property type="molecule type" value="Genomic_DNA"/>
</dbReference>
<dbReference type="HOGENOM" id="CLU_000288_36_2_4"/>
<dbReference type="InterPro" id="IPR006597">
    <property type="entry name" value="Sel1-like"/>
</dbReference>
<dbReference type="GeneID" id="77135502"/>
<dbReference type="Pfam" id="PF08238">
    <property type="entry name" value="Sel1"/>
    <property type="match status" value="6"/>
</dbReference>
<dbReference type="PANTHER" id="PTHR43628">
    <property type="entry name" value="ACTIVATOR OF C KINASE PROTEIN 1-RELATED"/>
    <property type="match status" value="1"/>
</dbReference>
<evidence type="ECO:0000313" key="2">
    <source>
        <dbReference type="EMBL" id="EEO29562.1"/>
    </source>
</evidence>
<dbReference type="OrthoDB" id="5365194at2"/>
<proteinExistence type="predicted"/>
<protein>
    <submittedName>
        <fullName evidence="2">Sel1 repeat protein</fullName>
        <ecNumber evidence="2">3.5.2.6</ecNumber>
    </submittedName>
</protein>
<dbReference type="AlphaFoldDB" id="C3X8N6"/>
<feature type="signal peptide" evidence="1">
    <location>
        <begin position="1"/>
        <end position="22"/>
    </location>
</feature>
<dbReference type="STRING" id="847.BRW83_1649"/>
<keyword evidence="3" id="KW-1185">Reference proteome</keyword>
<dbReference type="EC" id="3.5.2.6" evidence="2"/>
<dbReference type="SUPFAM" id="SSF81901">
    <property type="entry name" value="HCP-like"/>
    <property type="match status" value="1"/>
</dbReference>
<name>C3X8N6_OXAFO</name>
<keyword evidence="1" id="KW-0732">Signal</keyword>
<dbReference type="Proteomes" id="UP000005089">
    <property type="component" value="Unassembled WGS sequence"/>
</dbReference>
<dbReference type="Gene3D" id="1.25.40.10">
    <property type="entry name" value="Tetratricopeptide repeat domain"/>
    <property type="match status" value="3"/>
</dbReference>
<dbReference type="eggNOG" id="COG0790">
    <property type="taxonomic scope" value="Bacteria"/>
</dbReference>
<evidence type="ECO:0000313" key="3">
    <source>
        <dbReference type="Proteomes" id="UP000005089"/>
    </source>
</evidence>
<dbReference type="RefSeq" id="WP_005880122.1">
    <property type="nucleotide sequence ID" value="NZ_CP019430.1"/>
</dbReference>
<accession>C3X8N6</accession>
<dbReference type="InterPro" id="IPR052945">
    <property type="entry name" value="Mitotic_Regulator"/>
</dbReference>
<keyword evidence="2" id="KW-0378">Hydrolase</keyword>
<feature type="chain" id="PRO_5030166976" evidence="1">
    <location>
        <begin position="23"/>
        <end position="299"/>
    </location>
</feature>
<dbReference type="GO" id="GO:0008800">
    <property type="term" value="F:beta-lactamase activity"/>
    <property type="evidence" value="ECO:0007669"/>
    <property type="project" value="UniProtKB-EC"/>
</dbReference>
<dbReference type="InterPro" id="IPR011990">
    <property type="entry name" value="TPR-like_helical_dom_sf"/>
</dbReference>
<sequence>MKKTIYQFALIFITLSFLTACTGNIDSESENKGIQHYKNGEYQKAIPLLEKAEDGGSSSAAFYLGEIFRKGEGVNQDFGRSCTHYIKSAKGGNNNAYLLAGSCFVMGKGVKQDFAEALKWFKKASDESEKTDLTESDKKYLTRSLATMYYSGKGTLQDFSEAAKWAEKAAELGDANSQAVMAFLLYTGQGVLADRKAARIWAQKSADQGNDLGEVLMGVFNQYADSPDMKAAFDWYEKSAKQGNPAAQYQLGTFYEEGIIVPEDIEKAHACYKQAADSKKSDTLVKALMDFEARQKKQK</sequence>
<dbReference type="PANTHER" id="PTHR43628:SF1">
    <property type="entry name" value="CHITIN SYNTHASE REGULATORY FACTOR 2-RELATED"/>
    <property type="match status" value="1"/>
</dbReference>
<reference evidence="2 3" key="1">
    <citation type="submission" date="2009-02" db="EMBL/GenBank/DDBJ databases">
        <title>The Genome Sequence of Oxalobacter formigenes OXCC13.</title>
        <authorList>
            <consortium name="The Broad Institute Genome Sequencing Platform"/>
            <person name="Ward D."/>
            <person name="Young S.K."/>
            <person name="Kodira C.D."/>
            <person name="Zeng Q."/>
            <person name="Koehrsen M."/>
            <person name="Alvarado L."/>
            <person name="Berlin A."/>
            <person name="Borenstein D."/>
            <person name="Chen Z."/>
            <person name="Engels R."/>
            <person name="Freedman E."/>
            <person name="Gellesch M."/>
            <person name="Goldberg J."/>
            <person name="Griggs A."/>
            <person name="Gujja S."/>
            <person name="Heiman D."/>
            <person name="Hepburn T."/>
            <person name="Howarth C."/>
            <person name="Jen D."/>
            <person name="Larson L."/>
            <person name="Lewis B."/>
            <person name="Mehta T."/>
            <person name="Park D."/>
            <person name="Pearson M."/>
            <person name="Roberts A."/>
            <person name="Saif S."/>
            <person name="Shea T."/>
            <person name="Shenoy N."/>
            <person name="Sisk P."/>
            <person name="Stolte C."/>
            <person name="Sykes S."/>
            <person name="Walk T."/>
            <person name="White J."/>
            <person name="Yandava C."/>
            <person name="Allison M.J."/>
            <person name="Lander E."/>
            <person name="Nusbaum C."/>
            <person name="Galagan J."/>
            <person name="Birren B."/>
        </authorList>
    </citation>
    <scope>NUCLEOTIDE SEQUENCE [LARGE SCALE GENOMIC DNA]</scope>
    <source>
        <strain evidence="2 3">OXCC13</strain>
    </source>
</reference>
<gene>
    <name evidence="2" type="ORF">OFBG_00590</name>
</gene>
<dbReference type="PROSITE" id="PS51257">
    <property type="entry name" value="PROKAR_LIPOPROTEIN"/>
    <property type="match status" value="1"/>
</dbReference>
<dbReference type="SMART" id="SM00671">
    <property type="entry name" value="SEL1"/>
    <property type="match status" value="6"/>
</dbReference>